<comment type="caution">
    <text evidence="1">The sequence shown here is derived from an EMBL/GenBank/DDBJ whole genome shotgun (WGS) entry which is preliminary data.</text>
</comment>
<dbReference type="PANTHER" id="PTHR16222:SF40">
    <property type="entry name" value="ADP-RIBOSYLGLYCOHYDROLASE"/>
    <property type="match status" value="1"/>
</dbReference>
<evidence type="ECO:0000313" key="1">
    <source>
        <dbReference type="EMBL" id="KAJ8301590.1"/>
    </source>
</evidence>
<organism evidence="1 2">
    <name type="scientific">Tegillarca granosa</name>
    <name type="common">Malaysian cockle</name>
    <name type="synonym">Anadara granosa</name>
    <dbReference type="NCBI Taxonomy" id="220873"/>
    <lineage>
        <taxon>Eukaryota</taxon>
        <taxon>Metazoa</taxon>
        <taxon>Spiralia</taxon>
        <taxon>Lophotrochozoa</taxon>
        <taxon>Mollusca</taxon>
        <taxon>Bivalvia</taxon>
        <taxon>Autobranchia</taxon>
        <taxon>Pteriomorphia</taxon>
        <taxon>Arcoida</taxon>
        <taxon>Arcoidea</taxon>
        <taxon>Arcidae</taxon>
        <taxon>Tegillarca</taxon>
    </lineage>
</organism>
<dbReference type="InterPro" id="IPR036705">
    <property type="entry name" value="Ribosyl_crysJ1_sf"/>
</dbReference>
<dbReference type="PANTHER" id="PTHR16222">
    <property type="entry name" value="ADP-RIBOSYLGLYCOHYDROLASE"/>
    <property type="match status" value="1"/>
</dbReference>
<accession>A0ABQ9EDS2</accession>
<dbReference type="Proteomes" id="UP001217089">
    <property type="component" value="Unassembled WGS sequence"/>
</dbReference>
<gene>
    <name evidence="1" type="ORF">KUTeg_020577</name>
</gene>
<dbReference type="InterPro" id="IPR005502">
    <property type="entry name" value="Ribosyl_crysJ1"/>
</dbReference>
<sequence length="368" mass="41597">MADIRSSYRGKLKSASNSSRKYHPYTRTIRKEVNRVYDRIYATIYGHCIGDAIGLLTESLTKEEAKKKYKEVSQKLEYVHKKMLPDTHRRKWEIADWTDESDQMILILQTILKNRGEANPIDFAKRLMDWSERGFPELDDVSGLGICSYTKLVVSHPQFSEMPQKAAEIVWRDSGKMSATNSAVSRTTMLGIHNYNNLGKVIKNTVDICNTTHPDPRCRASCVAVTTAIALLLQRNQRHIKKSGSYDTDGIIGEAYTYASSFLGSHDEVKELKHYMFASSLKDLKLNEVGKMNYTYKTLGAGMWALKQKDFRTAIQEVVMEGGDADANGAIAGALLGCKVGIDAMPRGWIEKLVHRMWLDDLLDRISN</sequence>
<evidence type="ECO:0000313" key="2">
    <source>
        <dbReference type="Proteomes" id="UP001217089"/>
    </source>
</evidence>
<keyword evidence="2" id="KW-1185">Reference proteome</keyword>
<protein>
    <recommendedName>
        <fullName evidence="3">ADP-ribosylglycohydrolase</fullName>
    </recommendedName>
</protein>
<proteinExistence type="predicted"/>
<dbReference type="Pfam" id="PF03747">
    <property type="entry name" value="ADP_ribosyl_GH"/>
    <property type="match status" value="1"/>
</dbReference>
<evidence type="ECO:0008006" key="3">
    <source>
        <dbReference type="Google" id="ProtNLM"/>
    </source>
</evidence>
<feature type="non-terminal residue" evidence="1">
    <location>
        <position position="368"/>
    </location>
</feature>
<name>A0ABQ9EDS2_TEGGR</name>
<dbReference type="EMBL" id="JARBDR010000918">
    <property type="protein sequence ID" value="KAJ8301590.1"/>
    <property type="molecule type" value="Genomic_DNA"/>
</dbReference>
<reference evidence="1 2" key="1">
    <citation type="submission" date="2022-12" db="EMBL/GenBank/DDBJ databases">
        <title>Chromosome-level genome of Tegillarca granosa.</title>
        <authorList>
            <person name="Kim J."/>
        </authorList>
    </citation>
    <scope>NUCLEOTIDE SEQUENCE [LARGE SCALE GENOMIC DNA]</scope>
    <source>
        <strain evidence="1">Teg-2019</strain>
        <tissue evidence="1">Adductor muscle</tissue>
    </source>
</reference>
<dbReference type="SUPFAM" id="SSF101478">
    <property type="entry name" value="ADP-ribosylglycohydrolase"/>
    <property type="match status" value="1"/>
</dbReference>
<dbReference type="InterPro" id="IPR050792">
    <property type="entry name" value="ADP-ribosylglycohydrolase"/>
</dbReference>
<dbReference type="Gene3D" id="1.10.4080.10">
    <property type="entry name" value="ADP-ribosylation/Crystallin J1"/>
    <property type="match status" value="1"/>
</dbReference>